<organism evidence="2 3">
    <name type="scientific">Marseilla massiliensis</name>
    <dbReference type="NCBI Taxonomy" id="1841864"/>
    <lineage>
        <taxon>Bacteria</taxon>
        <taxon>Pseudomonadati</taxon>
        <taxon>Bacteroidota</taxon>
        <taxon>Bacteroidia</taxon>
        <taxon>Bacteroidales</taxon>
        <taxon>Prevotellaceae</taxon>
        <taxon>Marseilla</taxon>
    </lineage>
</organism>
<feature type="chain" id="PRO_5037060927" evidence="1">
    <location>
        <begin position="19"/>
        <end position="156"/>
    </location>
</feature>
<proteinExistence type="predicted"/>
<feature type="signal peptide" evidence="1">
    <location>
        <begin position="1"/>
        <end position="18"/>
    </location>
</feature>
<evidence type="ECO:0000256" key="1">
    <source>
        <dbReference type="SAM" id="SignalP"/>
    </source>
</evidence>
<keyword evidence="3" id="KW-1185">Reference proteome</keyword>
<dbReference type="RefSeq" id="WP_205107902.1">
    <property type="nucleotide sequence ID" value="NZ_JACJJL010000004.1"/>
</dbReference>
<gene>
    <name evidence="2" type="ORF">H6B30_03315</name>
</gene>
<keyword evidence="1" id="KW-0732">Signal</keyword>
<comment type="caution">
    <text evidence="2">The sequence shown here is derived from an EMBL/GenBank/DDBJ whole genome shotgun (WGS) entry which is preliminary data.</text>
</comment>
<reference evidence="2 3" key="1">
    <citation type="journal article" date="2021" name="Sci. Rep.">
        <title>The distribution of antibiotic resistance genes in chicken gut microbiota commensals.</title>
        <authorList>
            <person name="Juricova H."/>
            <person name="Matiasovicova J."/>
            <person name="Kubasova T."/>
            <person name="Cejkova D."/>
            <person name="Rychlik I."/>
        </authorList>
    </citation>
    <scope>NUCLEOTIDE SEQUENCE [LARGE SCALE GENOMIC DNA]</scope>
    <source>
        <strain evidence="2 3">An819</strain>
    </source>
</reference>
<name>A0A939B3P0_9BACT</name>
<dbReference type="EMBL" id="JACJJL010000004">
    <property type="protein sequence ID" value="MBM6660791.1"/>
    <property type="molecule type" value="Genomic_DNA"/>
</dbReference>
<dbReference type="Proteomes" id="UP000764045">
    <property type="component" value="Unassembled WGS sequence"/>
</dbReference>
<protein>
    <submittedName>
        <fullName evidence="2">T9SS type A sorting domain-containing protein</fullName>
    </submittedName>
</protein>
<evidence type="ECO:0000313" key="3">
    <source>
        <dbReference type="Proteomes" id="UP000764045"/>
    </source>
</evidence>
<sequence length="156" mass="15825">MKMTLLSLAVLCATGSQAQDNNLKWALEEPKSGTTVLMGDVSFLLASDWQDTFAIVCKDGTVVAGAEKVNVVKAEPSGINGVTGTGATPQVAISATGTLTLTGCKAGTAVGIYDAAGRKASGCVTGGGRTDIDVSRLTPGIYVLKAGDTAVKFIKK</sequence>
<dbReference type="AlphaFoldDB" id="A0A939B3P0"/>
<accession>A0A939B3P0</accession>
<evidence type="ECO:0000313" key="2">
    <source>
        <dbReference type="EMBL" id="MBM6660791.1"/>
    </source>
</evidence>